<proteinExistence type="predicted"/>
<sequence length="186" mass="21299">MKIIKNNQFKVAKWAGGVTTELFIFPENASVTARDFDWRISSAVVEEEESDFSLFEGYERILIPLTGDLEMIHQIPTGELIQKVSKFELARFDGNWQTKGKGKLTDFNFIFKSKFNPKVELIFGKKNLPLEIKISPIAFYLYEGSIQLNNECFNSPVLMMDFSPEDLIINCLTDCIFVCVQLNAFS</sequence>
<dbReference type="EMBL" id="CP002542">
    <property type="protein sequence ID" value="AEA44358.1"/>
    <property type="molecule type" value="Genomic_DNA"/>
</dbReference>
<dbReference type="eggNOG" id="COG3758">
    <property type="taxonomic scope" value="Bacteria"/>
</dbReference>
<evidence type="ECO:0000313" key="2">
    <source>
        <dbReference type="Proteomes" id="UP000007463"/>
    </source>
</evidence>
<reference evidence="1 2" key="1">
    <citation type="journal article" date="2011" name="Stand. Genomic Sci.">
        <title>Complete genome sequence of the gliding freshwater bacterium Fluviicola taffensis type strain (RW262).</title>
        <authorList>
            <person name="Woyke T."/>
            <person name="Chertkov O."/>
            <person name="Lapidus A."/>
            <person name="Nolan M."/>
            <person name="Lucas S."/>
            <person name="Del Rio T.G."/>
            <person name="Tice H."/>
            <person name="Cheng J.F."/>
            <person name="Tapia R."/>
            <person name="Han C."/>
            <person name="Goodwin L."/>
            <person name="Pitluck S."/>
            <person name="Liolios K."/>
            <person name="Pagani I."/>
            <person name="Ivanova N."/>
            <person name="Huntemann M."/>
            <person name="Mavromatis K."/>
            <person name="Mikhailova N."/>
            <person name="Pati A."/>
            <person name="Chen A."/>
            <person name="Palaniappan K."/>
            <person name="Land M."/>
            <person name="Hauser L."/>
            <person name="Brambilla E.M."/>
            <person name="Rohde M."/>
            <person name="Mwirichia R."/>
            <person name="Sikorski J."/>
            <person name="Tindall B.J."/>
            <person name="Goker M."/>
            <person name="Bristow J."/>
            <person name="Eisen J.A."/>
            <person name="Markowitz V."/>
            <person name="Hugenholtz P."/>
            <person name="Klenk H.P."/>
            <person name="Kyrpides N.C."/>
        </authorList>
    </citation>
    <scope>NUCLEOTIDE SEQUENCE [LARGE SCALE GENOMIC DNA]</scope>
    <source>
        <strain evidence="2">DSM 16823 / RW262 / RW262</strain>
    </source>
</reference>
<dbReference type="PANTHER" id="PTHR37943">
    <property type="entry name" value="PROTEIN VES"/>
    <property type="match status" value="1"/>
</dbReference>
<dbReference type="Gene3D" id="2.60.120.10">
    <property type="entry name" value="Jelly Rolls"/>
    <property type="match status" value="1"/>
</dbReference>
<dbReference type="InterPro" id="IPR011051">
    <property type="entry name" value="RmlC_Cupin_sf"/>
</dbReference>
<keyword evidence="2" id="KW-1185">Reference proteome</keyword>
<accession>F2ICB2</accession>
<evidence type="ECO:0000313" key="1">
    <source>
        <dbReference type="EMBL" id="AEA44358.1"/>
    </source>
</evidence>
<dbReference type="InterPro" id="IPR014710">
    <property type="entry name" value="RmlC-like_jellyroll"/>
</dbReference>
<dbReference type="RefSeq" id="WP_013687128.1">
    <property type="nucleotide sequence ID" value="NC_015321.1"/>
</dbReference>
<dbReference type="InterPro" id="IPR010282">
    <property type="entry name" value="Uncharacterised_HutD/Ves"/>
</dbReference>
<dbReference type="STRING" id="755732.Fluta_2372"/>
<dbReference type="PANTHER" id="PTHR37943:SF1">
    <property type="entry name" value="PROTEIN VES"/>
    <property type="match status" value="1"/>
</dbReference>
<gene>
    <name evidence="1" type="ordered locus">Fluta_2372</name>
</gene>
<dbReference type="SUPFAM" id="SSF51182">
    <property type="entry name" value="RmlC-like cupins"/>
    <property type="match status" value="1"/>
</dbReference>
<name>F2ICB2_FLUTR</name>
<organism evidence="1 2">
    <name type="scientific">Fluviicola taffensis (strain DSM 16823 / NCIMB 13979 / RW262)</name>
    <dbReference type="NCBI Taxonomy" id="755732"/>
    <lineage>
        <taxon>Bacteria</taxon>
        <taxon>Pseudomonadati</taxon>
        <taxon>Bacteroidota</taxon>
        <taxon>Flavobacteriia</taxon>
        <taxon>Flavobacteriales</taxon>
        <taxon>Crocinitomicaceae</taxon>
        <taxon>Fluviicola</taxon>
    </lineage>
</organism>
<protein>
    <submittedName>
        <fullName evidence="1">HutD-family protein</fullName>
    </submittedName>
</protein>
<dbReference type="KEGG" id="fte:Fluta_2372"/>
<reference evidence="2" key="2">
    <citation type="submission" date="2011-02" db="EMBL/GenBank/DDBJ databases">
        <title>The complete genome of Fluviicola taffensis DSM 16823.</title>
        <authorList>
            <consortium name="US DOE Joint Genome Institute (JGI-PGF)"/>
            <person name="Lucas S."/>
            <person name="Copeland A."/>
            <person name="Lapidus A."/>
            <person name="Bruce D."/>
            <person name="Goodwin L."/>
            <person name="Pitluck S."/>
            <person name="Kyrpides N."/>
            <person name="Mavromatis K."/>
            <person name="Ivanova N."/>
            <person name="Mikhailova N."/>
            <person name="Pagani I."/>
            <person name="Chertkov O."/>
            <person name="Detter J.C."/>
            <person name="Han C."/>
            <person name="Tapia R."/>
            <person name="Land M."/>
            <person name="Hauser L."/>
            <person name="Markowitz V."/>
            <person name="Cheng J.-F."/>
            <person name="Hugenholtz P."/>
            <person name="Woyke T."/>
            <person name="Wu D."/>
            <person name="Tindall B."/>
            <person name="Pomrenke H.G."/>
            <person name="Brambilla E."/>
            <person name="Klenk H.-P."/>
            <person name="Eisen J.A."/>
        </authorList>
    </citation>
    <scope>NUCLEOTIDE SEQUENCE [LARGE SCALE GENOMIC DNA]</scope>
    <source>
        <strain evidence="2">DSM 16823 / RW262 / RW262</strain>
    </source>
</reference>
<dbReference type="OrthoDB" id="9786443at2"/>
<dbReference type="HOGENOM" id="CLU_090931_3_1_10"/>
<dbReference type="AlphaFoldDB" id="F2ICB2"/>
<dbReference type="Proteomes" id="UP000007463">
    <property type="component" value="Chromosome"/>
</dbReference>
<dbReference type="Pfam" id="PF05962">
    <property type="entry name" value="HutD"/>
    <property type="match status" value="1"/>
</dbReference>